<feature type="coiled-coil region" evidence="2">
    <location>
        <begin position="387"/>
        <end position="414"/>
    </location>
</feature>
<gene>
    <name evidence="3" type="ORF">P4O66_007684</name>
</gene>
<comment type="caution">
    <text evidence="3">The sequence shown here is derived from an EMBL/GenBank/DDBJ whole genome shotgun (WGS) entry which is preliminary data.</text>
</comment>
<dbReference type="SUPFAM" id="SSF52058">
    <property type="entry name" value="L domain-like"/>
    <property type="match status" value="1"/>
</dbReference>
<evidence type="ECO:0000313" key="3">
    <source>
        <dbReference type="EMBL" id="KAK1799456.1"/>
    </source>
</evidence>
<protein>
    <recommendedName>
        <fullName evidence="5">Leucine-rich repeat-containing protein 48</fullName>
    </recommendedName>
</protein>
<reference evidence="3" key="1">
    <citation type="submission" date="2023-03" db="EMBL/GenBank/DDBJ databases">
        <title>Electrophorus voltai genome.</title>
        <authorList>
            <person name="Bian C."/>
        </authorList>
    </citation>
    <scope>NUCLEOTIDE SEQUENCE</scope>
    <source>
        <strain evidence="3">CB-2022</strain>
        <tissue evidence="3">Muscle</tissue>
    </source>
</reference>
<dbReference type="PROSITE" id="PS51450">
    <property type="entry name" value="LRR"/>
    <property type="match status" value="3"/>
</dbReference>
<comment type="similarity">
    <text evidence="1">Belongs to the GID4/VID24 family.</text>
</comment>
<dbReference type="PANTHER" id="PTHR14534:SF3">
    <property type="entry name" value="GID COMPLEX SUBUNIT 4 HOMOLOG"/>
    <property type="match status" value="1"/>
</dbReference>
<accession>A0AAD9DZ67</accession>
<dbReference type="SMART" id="SM00365">
    <property type="entry name" value="LRR_SD22"/>
    <property type="match status" value="3"/>
</dbReference>
<dbReference type="GO" id="GO:0005773">
    <property type="term" value="C:vacuole"/>
    <property type="evidence" value="ECO:0007669"/>
    <property type="project" value="GOC"/>
</dbReference>
<dbReference type="InterPro" id="IPR001611">
    <property type="entry name" value="Leu-rich_rpt"/>
</dbReference>
<evidence type="ECO:0000313" key="4">
    <source>
        <dbReference type="Proteomes" id="UP001239994"/>
    </source>
</evidence>
<sequence length="825" mass="94933">MKVNGGAIHPRSRIRTRACVPVVWQTRRPRAGTQCRDARRTTHCQRAQSQSHICSQNRYSHIEEPKPGKPSPCNTVEMNRIYKTMEPSVVDEEMLQKAVEEQGPQDQAGRIAKEEGIQYHEVIQLRLDYRNLSFNNIQVIEGLDTLVKLQDLSLYNNYISVIENMDALKNLQIFSLGNNLISQLDNVIYLRKFKNLRTLNLAGNPVCKEENYTIFVAAYISDLVYLDFRPLDEQTRQKAFTQYQYAIEEMRHNDLQEQRATEAQKNNEEELQLHKDAFVEHLNGSHLFDSMYADDAEAAKLAYLPGVATLLESYPCLAYKSLYSKYHYTQLVALCVQIFEVGLTQHTCRQNEMDAFFTGFQDAVADNQQRGAEIAADFERSRRQVMAGMQQAANNRLEARISNYRDEITQLCHTLMTLELQLVGQLEDITKDFERNISDMVGGFIEYCRDLENHHHEKLLEIAVATLEKVAKNELEEDLPDDVRLLFMDKDTAVSAVSASHDTHLLKIDNREDELMTRINSWMTALMKSIHDEEIKRNRKRISEIHNYVDYVREQLEELHLQEHHAAKPTSPIWLFRTGAVALCEPNMWTSAANQKKANGVHPAKAVNMPVRTECGPGASAACASSVSLVPPPPINTQQPGVATSLLYSGSQFRGHQKSKGNSYDVEVVLQHVTTEDSYLCGYLKIKGLTEEYPTLTTFFAGEIISQKRPFLTRKWDADEDVDRKHWGKFQAFYQYAKSFNSDDFDYEELKNSDFVFMRWKEQFLVPDHTIKDISGASFAGFYYICFQKSTATIEGFYYHRSSEWYQSLNLTHVPEHSAPIYEFR</sequence>
<dbReference type="Pfam" id="PF14580">
    <property type="entry name" value="LRR_9"/>
    <property type="match status" value="1"/>
</dbReference>
<name>A0AAD9DZ67_9TELE</name>
<proteinExistence type="inferred from homology"/>
<dbReference type="InterPro" id="IPR018618">
    <property type="entry name" value="GID4/10-like"/>
</dbReference>
<dbReference type="Gene3D" id="3.80.10.10">
    <property type="entry name" value="Ribonuclease Inhibitor"/>
    <property type="match status" value="1"/>
</dbReference>
<dbReference type="Proteomes" id="UP001239994">
    <property type="component" value="Unassembled WGS sequence"/>
</dbReference>
<dbReference type="InterPro" id="IPR032675">
    <property type="entry name" value="LRR_dom_sf"/>
</dbReference>
<dbReference type="GO" id="GO:0034657">
    <property type="term" value="C:GID complex"/>
    <property type="evidence" value="ECO:0007669"/>
    <property type="project" value="TreeGrafter"/>
</dbReference>
<dbReference type="GO" id="GO:0007039">
    <property type="term" value="P:protein catabolic process in the vacuole"/>
    <property type="evidence" value="ECO:0007669"/>
    <property type="project" value="TreeGrafter"/>
</dbReference>
<dbReference type="Pfam" id="PF09783">
    <property type="entry name" value="Vac_ImportDeg"/>
    <property type="match status" value="1"/>
</dbReference>
<dbReference type="GO" id="GO:0045721">
    <property type="term" value="P:negative regulation of gluconeogenesis"/>
    <property type="evidence" value="ECO:0007669"/>
    <property type="project" value="TreeGrafter"/>
</dbReference>
<evidence type="ECO:0000256" key="2">
    <source>
        <dbReference type="SAM" id="Coils"/>
    </source>
</evidence>
<dbReference type="AlphaFoldDB" id="A0AAD9DZ67"/>
<dbReference type="PANTHER" id="PTHR14534">
    <property type="entry name" value="VACUOLAR IMPORT AND DEGRADATION PROTEIN 24"/>
    <property type="match status" value="1"/>
</dbReference>
<evidence type="ECO:0000256" key="1">
    <source>
        <dbReference type="ARBA" id="ARBA00061469"/>
    </source>
</evidence>
<organism evidence="3 4">
    <name type="scientific">Electrophorus voltai</name>
    <dbReference type="NCBI Taxonomy" id="2609070"/>
    <lineage>
        <taxon>Eukaryota</taxon>
        <taxon>Metazoa</taxon>
        <taxon>Chordata</taxon>
        <taxon>Craniata</taxon>
        <taxon>Vertebrata</taxon>
        <taxon>Euteleostomi</taxon>
        <taxon>Actinopterygii</taxon>
        <taxon>Neopterygii</taxon>
        <taxon>Teleostei</taxon>
        <taxon>Ostariophysi</taxon>
        <taxon>Gymnotiformes</taxon>
        <taxon>Gymnotoidei</taxon>
        <taxon>Gymnotidae</taxon>
        <taxon>Electrophorus</taxon>
    </lineage>
</organism>
<keyword evidence="2" id="KW-0175">Coiled coil</keyword>
<dbReference type="GO" id="GO:0006623">
    <property type="term" value="P:protein targeting to vacuole"/>
    <property type="evidence" value="ECO:0007669"/>
    <property type="project" value="TreeGrafter"/>
</dbReference>
<dbReference type="GO" id="GO:0043161">
    <property type="term" value="P:proteasome-mediated ubiquitin-dependent protein catabolic process"/>
    <property type="evidence" value="ECO:0007669"/>
    <property type="project" value="TreeGrafter"/>
</dbReference>
<evidence type="ECO:0008006" key="5">
    <source>
        <dbReference type="Google" id="ProtNLM"/>
    </source>
</evidence>
<keyword evidence="4" id="KW-1185">Reference proteome</keyword>
<dbReference type="EMBL" id="JAROKS010000012">
    <property type="protein sequence ID" value="KAK1799456.1"/>
    <property type="molecule type" value="Genomic_DNA"/>
</dbReference>